<dbReference type="InterPro" id="IPR019949">
    <property type="entry name" value="CmoO-like"/>
</dbReference>
<dbReference type="PANTHER" id="PTHR30137:SF6">
    <property type="entry name" value="LUCIFERASE-LIKE MONOOXYGENASE"/>
    <property type="match status" value="1"/>
</dbReference>
<dbReference type="PANTHER" id="PTHR30137">
    <property type="entry name" value="LUCIFERASE-LIKE MONOOXYGENASE"/>
    <property type="match status" value="1"/>
</dbReference>
<dbReference type="Gene3D" id="3.20.20.30">
    <property type="entry name" value="Luciferase-like domain"/>
    <property type="match status" value="1"/>
</dbReference>
<dbReference type="InterPro" id="IPR050766">
    <property type="entry name" value="Bact_Lucif_Oxidored"/>
</dbReference>
<dbReference type="Proteomes" id="UP000198284">
    <property type="component" value="Unassembled WGS sequence"/>
</dbReference>
<dbReference type="EMBL" id="FZOT01000001">
    <property type="protein sequence ID" value="SNS13633.1"/>
    <property type="molecule type" value="Genomic_DNA"/>
</dbReference>
<sequence>MAAIPLSVLDLSPIRQGDTAADALRRTLDLARHAERWGYRRYWLAEHHGMPGIASAATAVVIGHVAGGTSTIRVGAGGIMLSNHAPLVVAEQFGTLESLYPGRIDLGLGRAPGSNQAVMRALRRSLPTEDEFPQLLEQLRGYFQPQAGRAVRAIPGEGLNVPIWLLGSSDFSARLAAWLGLPFAFAGQFSPAYMMTALNLYRQSFRPSETLEKPYAMVGVNVFAADTEEEARRLSTSHQQAHLNLIRGTPVQLPPPVDSMDDLWLPHEKASIEGTLAASIIADASTVKDKLQAFADATGADEIIINAMIHDHAARLRSYEIVAQAWSG</sequence>
<dbReference type="RefSeq" id="WP_089397424.1">
    <property type="nucleotide sequence ID" value="NZ_FZOT01000001.1"/>
</dbReference>
<dbReference type="Pfam" id="PF00296">
    <property type="entry name" value="Bac_luciferase"/>
    <property type="match status" value="1"/>
</dbReference>
<feature type="domain" description="Luciferase-like" evidence="3">
    <location>
        <begin position="9"/>
        <end position="251"/>
    </location>
</feature>
<evidence type="ECO:0000259" key="3">
    <source>
        <dbReference type="Pfam" id="PF00296"/>
    </source>
</evidence>
<comment type="similarity">
    <text evidence="1">To bacterial alkanal monooxygenase alpha and beta chains.</text>
</comment>
<name>A0A239C2N4_9BURK</name>
<dbReference type="FunFam" id="3.20.20.30:FF:000002">
    <property type="entry name" value="LLM class flavin-dependent oxidoreductase"/>
    <property type="match status" value="1"/>
</dbReference>
<evidence type="ECO:0000256" key="1">
    <source>
        <dbReference type="ARBA" id="ARBA00007789"/>
    </source>
</evidence>
<dbReference type="CDD" id="cd00347">
    <property type="entry name" value="Flavin_utilizing_monoxygenases"/>
    <property type="match status" value="1"/>
</dbReference>
<proteinExistence type="predicted"/>
<dbReference type="NCBIfam" id="TIGR03558">
    <property type="entry name" value="oxido_grp_1"/>
    <property type="match status" value="1"/>
</dbReference>
<evidence type="ECO:0000256" key="2">
    <source>
        <dbReference type="ARBA" id="ARBA00074555"/>
    </source>
</evidence>
<evidence type="ECO:0000313" key="5">
    <source>
        <dbReference type="Proteomes" id="UP000198284"/>
    </source>
</evidence>
<evidence type="ECO:0000313" key="4">
    <source>
        <dbReference type="EMBL" id="SNS13633.1"/>
    </source>
</evidence>
<dbReference type="InterPro" id="IPR011251">
    <property type="entry name" value="Luciferase-like_dom"/>
</dbReference>
<dbReference type="GO" id="GO:0005829">
    <property type="term" value="C:cytosol"/>
    <property type="evidence" value="ECO:0007669"/>
    <property type="project" value="TreeGrafter"/>
</dbReference>
<accession>A0A239C2N4</accession>
<reference evidence="4 5" key="1">
    <citation type="submission" date="2017-06" db="EMBL/GenBank/DDBJ databases">
        <authorList>
            <person name="Kim H.J."/>
            <person name="Triplett B.A."/>
        </authorList>
    </citation>
    <scope>NUCLEOTIDE SEQUENCE [LARGE SCALE GENOMIC DNA]</scope>
    <source>
        <strain evidence="4 5">U15</strain>
    </source>
</reference>
<dbReference type="OrthoDB" id="9780518at2"/>
<organism evidence="4 5">
    <name type="scientific">Noviherbaspirillum humi</name>
    <dbReference type="NCBI Taxonomy" id="1688639"/>
    <lineage>
        <taxon>Bacteria</taxon>
        <taxon>Pseudomonadati</taxon>
        <taxon>Pseudomonadota</taxon>
        <taxon>Betaproteobacteria</taxon>
        <taxon>Burkholderiales</taxon>
        <taxon>Oxalobacteraceae</taxon>
        <taxon>Noviherbaspirillum</taxon>
    </lineage>
</organism>
<protein>
    <recommendedName>
        <fullName evidence="2">Luciferase-like monooxygenase</fullName>
    </recommendedName>
</protein>
<gene>
    <name evidence="4" type="ORF">SAMN06265795_101190</name>
</gene>
<dbReference type="SUPFAM" id="SSF51679">
    <property type="entry name" value="Bacterial luciferase-like"/>
    <property type="match status" value="1"/>
</dbReference>
<dbReference type="InterPro" id="IPR036661">
    <property type="entry name" value="Luciferase-like_sf"/>
</dbReference>
<keyword evidence="5" id="KW-1185">Reference proteome</keyword>
<dbReference type="GO" id="GO:0016705">
    <property type="term" value="F:oxidoreductase activity, acting on paired donors, with incorporation or reduction of molecular oxygen"/>
    <property type="evidence" value="ECO:0007669"/>
    <property type="project" value="InterPro"/>
</dbReference>
<dbReference type="AlphaFoldDB" id="A0A239C2N4"/>